<dbReference type="InterPro" id="IPR012317">
    <property type="entry name" value="Poly(ADP-ribose)pol_cat_dom"/>
</dbReference>
<dbReference type="EMBL" id="JAZDUA010000203">
    <property type="protein sequence ID" value="KAK7864441.1"/>
    <property type="molecule type" value="Genomic_DNA"/>
</dbReference>
<reference evidence="3 4" key="1">
    <citation type="submission" date="2024-03" db="EMBL/GenBank/DDBJ databases">
        <title>The genome assembly and annotation of the cricket Gryllus longicercus Weissman &amp; Gray.</title>
        <authorList>
            <person name="Szrajer S."/>
            <person name="Gray D."/>
            <person name="Ylla G."/>
        </authorList>
    </citation>
    <scope>NUCLEOTIDE SEQUENCE [LARGE SCALE GENOMIC DNA]</scope>
    <source>
        <strain evidence="3">DAG 2021-001</strain>
        <tissue evidence="3">Whole body minus gut</tissue>
    </source>
</reference>
<evidence type="ECO:0000256" key="1">
    <source>
        <dbReference type="RuleBase" id="RU362114"/>
    </source>
</evidence>
<comment type="caution">
    <text evidence="3">The sequence shown here is derived from an EMBL/GenBank/DDBJ whole genome shotgun (WGS) entry which is preliminary data.</text>
</comment>
<evidence type="ECO:0000313" key="3">
    <source>
        <dbReference type="EMBL" id="KAK7864441.1"/>
    </source>
</evidence>
<dbReference type="Gene3D" id="3.90.228.10">
    <property type="match status" value="1"/>
</dbReference>
<evidence type="ECO:0000259" key="2">
    <source>
        <dbReference type="PROSITE" id="PS51059"/>
    </source>
</evidence>
<name>A0AAN9VJS0_9ORTH</name>
<dbReference type="GO" id="GO:0005634">
    <property type="term" value="C:nucleus"/>
    <property type="evidence" value="ECO:0007669"/>
    <property type="project" value="TreeGrafter"/>
</dbReference>
<sequence length="207" mass="23764">MDKKTKKNQKKNSCKGSSKSLVNYLQFPKEWHKNFDEKEAFCSKLPPTSEEYLLVYSRITSTLDCNITSIKRIENPFLLGCYLLKKKEYKAKGIKVKEQKVFHCTSESNVSNIVKNNFDWRKTIRGKFGLGVSFSPSARYADRHANSSIGIKRAMIMVKVLTGRVLNANYGFKVPPSGFDTTAGNGNMVYVKYDDYEFYPMFVAYYS</sequence>
<dbReference type="Pfam" id="PF00644">
    <property type="entry name" value="PARP"/>
    <property type="match status" value="1"/>
</dbReference>
<keyword evidence="1" id="KW-0808">Transferase</keyword>
<dbReference type="EC" id="2.4.2.-" evidence="1"/>
<dbReference type="PROSITE" id="PS51059">
    <property type="entry name" value="PARP_CATALYTIC"/>
    <property type="match status" value="1"/>
</dbReference>
<dbReference type="PANTHER" id="PTHR45740:SF2">
    <property type="entry name" value="POLY [ADP-RIBOSE] POLYMERASE"/>
    <property type="match status" value="1"/>
</dbReference>
<dbReference type="GO" id="GO:1990404">
    <property type="term" value="F:NAD+-protein mono-ADP-ribosyltransferase activity"/>
    <property type="evidence" value="ECO:0007669"/>
    <property type="project" value="TreeGrafter"/>
</dbReference>
<evidence type="ECO:0000313" key="4">
    <source>
        <dbReference type="Proteomes" id="UP001378592"/>
    </source>
</evidence>
<keyword evidence="1" id="KW-0328">Glycosyltransferase</keyword>
<dbReference type="PANTHER" id="PTHR45740">
    <property type="entry name" value="POLY [ADP-RIBOSE] POLYMERASE"/>
    <property type="match status" value="1"/>
</dbReference>
<protein>
    <recommendedName>
        <fullName evidence="1">Poly [ADP-ribose] polymerase</fullName>
        <shortName evidence="1">PARP</shortName>
        <ecNumber evidence="1">2.4.2.-</ecNumber>
    </recommendedName>
</protein>
<gene>
    <name evidence="3" type="ORF">R5R35_000473</name>
</gene>
<dbReference type="SUPFAM" id="SSF56399">
    <property type="entry name" value="ADP-ribosylation"/>
    <property type="match status" value="1"/>
</dbReference>
<keyword evidence="1" id="KW-0520">NAD</keyword>
<dbReference type="GO" id="GO:0003950">
    <property type="term" value="F:NAD+ poly-ADP-ribosyltransferase activity"/>
    <property type="evidence" value="ECO:0007669"/>
    <property type="project" value="UniProtKB-UniRule"/>
</dbReference>
<keyword evidence="4" id="KW-1185">Reference proteome</keyword>
<accession>A0AAN9VJS0</accession>
<dbReference type="Proteomes" id="UP001378592">
    <property type="component" value="Unassembled WGS sequence"/>
</dbReference>
<dbReference type="AlphaFoldDB" id="A0AAN9VJS0"/>
<organism evidence="3 4">
    <name type="scientific">Gryllus longicercus</name>
    <dbReference type="NCBI Taxonomy" id="2509291"/>
    <lineage>
        <taxon>Eukaryota</taxon>
        <taxon>Metazoa</taxon>
        <taxon>Ecdysozoa</taxon>
        <taxon>Arthropoda</taxon>
        <taxon>Hexapoda</taxon>
        <taxon>Insecta</taxon>
        <taxon>Pterygota</taxon>
        <taxon>Neoptera</taxon>
        <taxon>Polyneoptera</taxon>
        <taxon>Orthoptera</taxon>
        <taxon>Ensifera</taxon>
        <taxon>Gryllidea</taxon>
        <taxon>Grylloidea</taxon>
        <taxon>Gryllidae</taxon>
        <taxon>Gryllinae</taxon>
        <taxon>Gryllus</taxon>
    </lineage>
</organism>
<feature type="domain" description="PARP catalytic" evidence="2">
    <location>
        <begin position="29"/>
        <end position="207"/>
    </location>
</feature>
<proteinExistence type="predicted"/>
<dbReference type="InterPro" id="IPR051712">
    <property type="entry name" value="ARTD-AVP"/>
</dbReference>